<keyword evidence="6" id="KW-0805">Transcription regulation</keyword>
<evidence type="ECO:0000256" key="9">
    <source>
        <dbReference type="ARBA" id="ARBA00024867"/>
    </source>
</evidence>
<evidence type="ECO:0000256" key="10">
    <source>
        <dbReference type="PROSITE-ProRule" id="PRU00169"/>
    </source>
</evidence>
<reference evidence="13" key="2">
    <citation type="submission" date="2021-04" db="EMBL/GenBank/DDBJ databases">
        <authorList>
            <person name="Gilroy R."/>
        </authorList>
    </citation>
    <scope>NUCLEOTIDE SEQUENCE</scope>
    <source>
        <strain evidence="13">ChiBcec8-13705</strain>
    </source>
</reference>
<organism evidence="13 14">
    <name type="scientific">Candidatus Gemmiger avicola</name>
    <dbReference type="NCBI Taxonomy" id="2838605"/>
    <lineage>
        <taxon>Bacteria</taxon>
        <taxon>Bacillati</taxon>
        <taxon>Bacillota</taxon>
        <taxon>Clostridia</taxon>
        <taxon>Eubacteriales</taxon>
        <taxon>Gemmiger</taxon>
    </lineage>
</organism>
<dbReference type="PANTHER" id="PTHR42713:SF3">
    <property type="entry name" value="TRANSCRIPTIONAL REGULATORY PROTEIN HPTR"/>
    <property type="match status" value="1"/>
</dbReference>
<dbReference type="Gene3D" id="1.10.10.60">
    <property type="entry name" value="Homeodomain-like"/>
    <property type="match status" value="2"/>
</dbReference>
<evidence type="ECO:0000313" key="13">
    <source>
        <dbReference type="EMBL" id="HJB42790.1"/>
    </source>
</evidence>
<keyword evidence="3" id="KW-0963">Cytoplasm</keyword>
<dbReference type="InterPro" id="IPR051552">
    <property type="entry name" value="HptR"/>
</dbReference>
<evidence type="ECO:0000259" key="12">
    <source>
        <dbReference type="PROSITE" id="PS50110"/>
    </source>
</evidence>
<evidence type="ECO:0000313" key="14">
    <source>
        <dbReference type="Proteomes" id="UP000886803"/>
    </source>
</evidence>
<dbReference type="CDD" id="cd17536">
    <property type="entry name" value="REC_YesN-like"/>
    <property type="match status" value="1"/>
</dbReference>
<feature type="domain" description="HTH araC/xylS-type" evidence="11">
    <location>
        <begin position="411"/>
        <end position="510"/>
    </location>
</feature>
<keyword evidence="5" id="KW-0902">Two-component regulatory system</keyword>
<reference evidence="13" key="1">
    <citation type="journal article" date="2021" name="PeerJ">
        <title>Extensive microbial diversity within the chicken gut microbiome revealed by metagenomics and culture.</title>
        <authorList>
            <person name="Gilroy R."/>
            <person name="Ravi A."/>
            <person name="Getino M."/>
            <person name="Pursley I."/>
            <person name="Horton D.L."/>
            <person name="Alikhan N.F."/>
            <person name="Baker D."/>
            <person name="Gharbi K."/>
            <person name="Hall N."/>
            <person name="Watson M."/>
            <person name="Adriaenssens E.M."/>
            <person name="Foster-Nyarko E."/>
            <person name="Jarju S."/>
            <person name="Secka A."/>
            <person name="Antonio M."/>
            <person name="Oren A."/>
            <person name="Chaudhuri R.R."/>
            <person name="La Ragione R."/>
            <person name="Hildebrand F."/>
            <person name="Pallen M.J."/>
        </authorList>
    </citation>
    <scope>NUCLEOTIDE SEQUENCE</scope>
    <source>
        <strain evidence="13">ChiBcec8-13705</strain>
    </source>
</reference>
<comment type="subcellular location">
    <subcellularLocation>
        <location evidence="1">Cytoplasm</location>
    </subcellularLocation>
</comment>
<dbReference type="GO" id="GO:0043565">
    <property type="term" value="F:sequence-specific DNA binding"/>
    <property type="evidence" value="ECO:0007669"/>
    <property type="project" value="InterPro"/>
</dbReference>
<dbReference type="PROSITE" id="PS01124">
    <property type="entry name" value="HTH_ARAC_FAMILY_2"/>
    <property type="match status" value="1"/>
</dbReference>
<sequence length="514" mass="56895">MCVYSVVLLDDEELILQSLAGLIDWASLGCYIAATATDGQAGLTILDRLHPDLVITDIRMPGASGLDIARHCARYLPRCRVILLSAYADFHYAQEAIQEGALAYLLKPIDKNELTAVVGRAVDKLREDKTTAAAQEQMQTDMENARTMATSSLLFNLARYGTTGTQGPLSVQAEGVARRPGVVVSLQFFNGKQPVTTTLAEGQRFWQARLQHAGWQPIFGSASEKLILTCVLPGGIARTTARERLIRVMRQIVPDTPETWGLCVACVSPVYHNAETLQQCYRTCLQMLDAGFFCEADSVLDTVAPPAAFMPPAPVEPLCHAVLLGQWAQAQAWLAQEKQSLAARRDKPFALERIRAMQRSMARCALQLSMPTEGLWQHTVENENFGARFEVLCHGAEQITQYAVQKSDLIGRACLYLEEHFAENDLSLERVSDACGVNSSYLSRAFKKARGTNFLEYLTDLRIRHAQQLLANTALKTYEIAAQVGFSDPHYFSQVFKKRCGCTPASWRAEARKG</sequence>
<gene>
    <name evidence="13" type="ORF">H9945_09880</name>
</gene>
<protein>
    <recommendedName>
        <fullName evidence="2">Stage 0 sporulation protein A homolog</fullName>
    </recommendedName>
</protein>
<dbReference type="PROSITE" id="PS50110">
    <property type="entry name" value="RESPONSE_REGULATORY"/>
    <property type="match status" value="1"/>
</dbReference>
<dbReference type="SUPFAM" id="SSF52172">
    <property type="entry name" value="CheY-like"/>
    <property type="match status" value="1"/>
</dbReference>
<dbReference type="Pfam" id="PF12833">
    <property type="entry name" value="HTH_18"/>
    <property type="match status" value="1"/>
</dbReference>
<dbReference type="PANTHER" id="PTHR42713">
    <property type="entry name" value="HISTIDINE KINASE-RELATED"/>
    <property type="match status" value="1"/>
</dbReference>
<dbReference type="SUPFAM" id="SSF46689">
    <property type="entry name" value="Homeodomain-like"/>
    <property type="match status" value="2"/>
</dbReference>
<keyword evidence="8" id="KW-0804">Transcription</keyword>
<dbReference type="AlphaFoldDB" id="A0A9D2M8I4"/>
<comment type="function">
    <text evidence="9">May play the central regulatory role in sporulation. It may be an element of the effector pathway responsible for the activation of sporulation genes in response to nutritional stress. Spo0A may act in concert with spo0H (a sigma factor) to control the expression of some genes that are critical to the sporulation process.</text>
</comment>
<name>A0A9D2M8I4_9FIRM</name>
<dbReference type="InterPro" id="IPR018060">
    <property type="entry name" value="HTH_AraC"/>
</dbReference>
<evidence type="ECO:0000256" key="8">
    <source>
        <dbReference type="ARBA" id="ARBA00023163"/>
    </source>
</evidence>
<evidence type="ECO:0000256" key="7">
    <source>
        <dbReference type="ARBA" id="ARBA00023125"/>
    </source>
</evidence>
<dbReference type="InterPro" id="IPR020449">
    <property type="entry name" value="Tscrpt_reg_AraC-type_HTH"/>
</dbReference>
<dbReference type="Proteomes" id="UP000886803">
    <property type="component" value="Unassembled WGS sequence"/>
</dbReference>
<dbReference type="EMBL" id="DWYG01000168">
    <property type="protein sequence ID" value="HJB42790.1"/>
    <property type="molecule type" value="Genomic_DNA"/>
</dbReference>
<dbReference type="GO" id="GO:0000160">
    <property type="term" value="P:phosphorelay signal transduction system"/>
    <property type="evidence" value="ECO:0007669"/>
    <property type="project" value="UniProtKB-KW"/>
</dbReference>
<evidence type="ECO:0000256" key="6">
    <source>
        <dbReference type="ARBA" id="ARBA00023015"/>
    </source>
</evidence>
<proteinExistence type="predicted"/>
<keyword evidence="7" id="KW-0238">DNA-binding</keyword>
<dbReference type="InterPro" id="IPR009057">
    <property type="entry name" value="Homeodomain-like_sf"/>
</dbReference>
<keyword evidence="4 10" id="KW-0597">Phosphoprotein</keyword>
<dbReference type="InterPro" id="IPR011006">
    <property type="entry name" value="CheY-like_superfamily"/>
</dbReference>
<dbReference type="InterPro" id="IPR001789">
    <property type="entry name" value="Sig_transdc_resp-reg_receiver"/>
</dbReference>
<evidence type="ECO:0000259" key="11">
    <source>
        <dbReference type="PROSITE" id="PS01124"/>
    </source>
</evidence>
<feature type="domain" description="Response regulatory" evidence="12">
    <location>
        <begin position="5"/>
        <end position="122"/>
    </location>
</feature>
<evidence type="ECO:0000256" key="2">
    <source>
        <dbReference type="ARBA" id="ARBA00018672"/>
    </source>
</evidence>
<dbReference type="SMART" id="SM00342">
    <property type="entry name" value="HTH_ARAC"/>
    <property type="match status" value="1"/>
</dbReference>
<dbReference type="SMART" id="SM00448">
    <property type="entry name" value="REC"/>
    <property type="match status" value="1"/>
</dbReference>
<dbReference type="Gene3D" id="3.40.50.2300">
    <property type="match status" value="1"/>
</dbReference>
<comment type="caution">
    <text evidence="13">The sequence shown here is derived from an EMBL/GenBank/DDBJ whole genome shotgun (WGS) entry which is preliminary data.</text>
</comment>
<dbReference type="PRINTS" id="PR00032">
    <property type="entry name" value="HTHARAC"/>
</dbReference>
<dbReference type="GO" id="GO:0003700">
    <property type="term" value="F:DNA-binding transcription factor activity"/>
    <property type="evidence" value="ECO:0007669"/>
    <property type="project" value="InterPro"/>
</dbReference>
<dbReference type="GO" id="GO:0005737">
    <property type="term" value="C:cytoplasm"/>
    <property type="evidence" value="ECO:0007669"/>
    <property type="project" value="UniProtKB-SubCell"/>
</dbReference>
<evidence type="ECO:0000256" key="4">
    <source>
        <dbReference type="ARBA" id="ARBA00022553"/>
    </source>
</evidence>
<accession>A0A9D2M8I4</accession>
<evidence type="ECO:0000256" key="1">
    <source>
        <dbReference type="ARBA" id="ARBA00004496"/>
    </source>
</evidence>
<feature type="modified residue" description="4-aspartylphosphate" evidence="10">
    <location>
        <position position="57"/>
    </location>
</feature>
<evidence type="ECO:0000256" key="5">
    <source>
        <dbReference type="ARBA" id="ARBA00023012"/>
    </source>
</evidence>
<evidence type="ECO:0000256" key="3">
    <source>
        <dbReference type="ARBA" id="ARBA00022490"/>
    </source>
</evidence>
<dbReference type="Pfam" id="PF00072">
    <property type="entry name" value="Response_reg"/>
    <property type="match status" value="1"/>
</dbReference>